<evidence type="ECO:0000259" key="6">
    <source>
        <dbReference type="PROSITE" id="PS51063"/>
    </source>
</evidence>
<organism evidence="7 8">
    <name type="scientific">Azospirillum endophyticum</name>
    <dbReference type="NCBI Taxonomy" id="2800326"/>
    <lineage>
        <taxon>Bacteria</taxon>
        <taxon>Pseudomonadati</taxon>
        <taxon>Pseudomonadota</taxon>
        <taxon>Alphaproteobacteria</taxon>
        <taxon>Rhodospirillales</taxon>
        <taxon>Azospirillaceae</taxon>
        <taxon>Azospirillum</taxon>
    </lineage>
</organism>
<evidence type="ECO:0000313" key="8">
    <source>
        <dbReference type="Proteomes" id="UP000652760"/>
    </source>
</evidence>
<dbReference type="PROSITE" id="PS51063">
    <property type="entry name" value="HTH_CRP_2"/>
    <property type="match status" value="1"/>
</dbReference>
<feature type="region of interest" description="Disordered" evidence="4">
    <location>
        <begin position="1"/>
        <end position="23"/>
    </location>
</feature>
<dbReference type="Gene3D" id="1.10.10.10">
    <property type="entry name" value="Winged helix-like DNA-binding domain superfamily/Winged helix DNA-binding domain"/>
    <property type="match status" value="1"/>
</dbReference>
<dbReference type="RefSeq" id="WP_200190403.1">
    <property type="nucleotide sequence ID" value="NZ_JAENHM010000007.1"/>
</dbReference>
<dbReference type="InterPro" id="IPR050397">
    <property type="entry name" value="Env_Response_Regulators"/>
</dbReference>
<keyword evidence="2" id="KW-0238">DNA-binding</keyword>
<feature type="domain" description="Cyclic nucleotide-binding" evidence="5">
    <location>
        <begin position="32"/>
        <end position="153"/>
    </location>
</feature>
<evidence type="ECO:0000313" key="7">
    <source>
        <dbReference type="EMBL" id="MBK1836197.1"/>
    </source>
</evidence>
<evidence type="ECO:0000256" key="3">
    <source>
        <dbReference type="ARBA" id="ARBA00023163"/>
    </source>
</evidence>
<dbReference type="PROSITE" id="PS50042">
    <property type="entry name" value="CNMP_BINDING_3"/>
    <property type="match status" value="1"/>
</dbReference>
<name>A0ABS1EYF4_9PROT</name>
<dbReference type="SUPFAM" id="SSF51206">
    <property type="entry name" value="cAMP-binding domain-like"/>
    <property type="match status" value="1"/>
</dbReference>
<dbReference type="SMART" id="SM00419">
    <property type="entry name" value="HTH_CRP"/>
    <property type="match status" value="1"/>
</dbReference>
<dbReference type="Pfam" id="PF00027">
    <property type="entry name" value="cNMP_binding"/>
    <property type="match status" value="1"/>
</dbReference>
<evidence type="ECO:0000256" key="1">
    <source>
        <dbReference type="ARBA" id="ARBA00023015"/>
    </source>
</evidence>
<protein>
    <submittedName>
        <fullName evidence="7">Crp/Fnr family transcriptional regulator</fullName>
    </submittedName>
</protein>
<dbReference type="InterPro" id="IPR000595">
    <property type="entry name" value="cNMP-bd_dom"/>
</dbReference>
<dbReference type="InterPro" id="IPR036388">
    <property type="entry name" value="WH-like_DNA-bd_sf"/>
</dbReference>
<keyword evidence="3" id="KW-0804">Transcription</keyword>
<dbReference type="InterPro" id="IPR014710">
    <property type="entry name" value="RmlC-like_jellyroll"/>
</dbReference>
<dbReference type="EMBL" id="JAENHM010000007">
    <property type="protein sequence ID" value="MBK1836197.1"/>
    <property type="molecule type" value="Genomic_DNA"/>
</dbReference>
<dbReference type="Proteomes" id="UP000652760">
    <property type="component" value="Unassembled WGS sequence"/>
</dbReference>
<evidence type="ECO:0000256" key="2">
    <source>
        <dbReference type="ARBA" id="ARBA00023125"/>
    </source>
</evidence>
<sequence>MTTSDSQAANRVAGQPSGQPEAPAVGLDRIDLLRLLTAEQRAVVARQCRWRRFAADEQLIDHWAETRDVAFVVEGRVRVLSHSAGGREISFSDIEAGELVGEMSALDGRPRSASVVALGDGALVAFLPAKPFQALVTAHPELAMEMMLRLCDKLRGATDRIMELSTLGANNRIHAELLRLAKRGSRQGASAVIAPIPVHSDIAARVSTTRETVARVLSDLTRDGMLERRADALVVRDLSRLEMLVEDVRGGP</sequence>
<dbReference type="Pfam" id="PF13545">
    <property type="entry name" value="HTH_Crp_2"/>
    <property type="match status" value="1"/>
</dbReference>
<keyword evidence="8" id="KW-1185">Reference proteome</keyword>
<gene>
    <name evidence="7" type="ORF">JHL17_02120</name>
</gene>
<dbReference type="InterPro" id="IPR036390">
    <property type="entry name" value="WH_DNA-bd_sf"/>
</dbReference>
<accession>A0ABS1EYF4</accession>
<evidence type="ECO:0000256" key="4">
    <source>
        <dbReference type="SAM" id="MobiDB-lite"/>
    </source>
</evidence>
<comment type="caution">
    <text evidence="7">The sequence shown here is derived from an EMBL/GenBank/DDBJ whole genome shotgun (WGS) entry which is preliminary data.</text>
</comment>
<dbReference type="InterPro" id="IPR012318">
    <property type="entry name" value="HTH_CRP"/>
</dbReference>
<dbReference type="PANTHER" id="PTHR24567:SF68">
    <property type="entry name" value="DNA-BINDING TRANSCRIPTIONAL DUAL REGULATOR CRP"/>
    <property type="match status" value="1"/>
</dbReference>
<dbReference type="PANTHER" id="PTHR24567">
    <property type="entry name" value="CRP FAMILY TRANSCRIPTIONAL REGULATORY PROTEIN"/>
    <property type="match status" value="1"/>
</dbReference>
<dbReference type="SUPFAM" id="SSF46785">
    <property type="entry name" value="Winged helix' DNA-binding domain"/>
    <property type="match status" value="1"/>
</dbReference>
<evidence type="ECO:0000259" key="5">
    <source>
        <dbReference type="PROSITE" id="PS50042"/>
    </source>
</evidence>
<dbReference type="Gene3D" id="2.60.120.10">
    <property type="entry name" value="Jelly Rolls"/>
    <property type="match status" value="1"/>
</dbReference>
<proteinExistence type="predicted"/>
<reference evidence="8" key="1">
    <citation type="submission" date="2021-01" db="EMBL/GenBank/DDBJ databases">
        <title>Genome public.</title>
        <authorList>
            <person name="Liu C."/>
            <person name="Sun Q."/>
        </authorList>
    </citation>
    <scope>NUCLEOTIDE SEQUENCE [LARGE SCALE GENOMIC DNA]</scope>
    <source>
        <strain evidence="8">YIM B02556</strain>
    </source>
</reference>
<dbReference type="SMART" id="SM00100">
    <property type="entry name" value="cNMP"/>
    <property type="match status" value="1"/>
</dbReference>
<keyword evidence="1" id="KW-0805">Transcription regulation</keyword>
<feature type="domain" description="HTH crp-type" evidence="6">
    <location>
        <begin position="167"/>
        <end position="239"/>
    </location>
</feature>
<dbReference type="InterPro" id="IPR018490">
    <property type="entry name" value="cNMP-bd_dom_sf"/>
</dbReference>
<dbReference type="CDD" id="cd00038">
    <property type="entry name" value="CAP_ED"/>
    <property type="match status" value="1"/>
</dbReference>